<evidence type="ECO:0000256" key="2">
    <source>
        <dbReference type="ARBA" id="ARBA00023315"/>
    </source>
</evidence>
<dbReference type="GO" id="GO:0003841">
    <property type="term" value="F:1-acylglycerol-3-phosphate O-acyltransferase activity"/>
    <property type="evidence" value="ECO:0007669"/>
    <property type="project" value="TreeGrafter"/>
</dbReference>
<dbReference type="GO" id="GO:0006654">
    <property type="term" value="P:phosphatidic acid biosynthetic process"/>
    <property type="evidence" value="ECO:0007669"/>
    <property type="project" value="TreeGrafter"/>
</dbReference>
<keyword evidence="2" id="KW-0012">Acyltransferase</keyword>
<keyword evidence="1" id="KW-0808">Transferase</keyword>
<comment type="caution">
    <text evidence="4">The sequence shown here is derived from an EMBL/GenBank/DDBJ whole genome shotgun (WGS) entry which is preliminary data.</text>
</comment>
<dbReference type="SUPFAM" id="SSF69593">
    <property type="entry name" value="Glycerol-3-phosphate (1)-acyltransferase"/>
    <property type="match status" value="1"/>
</dbReference>
<accession>A0A532V6M3</accession>
<dbReference type="Proteomes" id="UP000317778">
    <property type="component" value="Unassembled WGS sequence"/>
</dbReference>
<name>A0A532V6M3_UNCT6</name>
<evidence type="ECO:0000313" key="5">
    <source>
        <dbReference type="Proteomes" id="UP000317778"/>
    </source>
</evidence>
<evidence type="ECO:0000256" key="1">
    <source>
        <dbReference type="ARBA" id="ARBA00022679"/>
    </source>
</evidence>
<dbReference type="EMBL" id="NJBO01000008">
    <property type="protein sequence ID" value="TKJ42854.1"/>
    <property type="molecule type" value="Genomic_DNA"/>
</dbReference>
<dbReference type="PANTHER" id="PTHR10434:SF11">
    <property type="entry name" value="1-ACYL-SN-GLYCEROL-3-PHOSPHATE ACYLTRANSFERASE"/>
    <property type="match status" value="1"/>
</dbReference>
<protein>
    <recommendedName>
        <fullName evidence="3">Phospholipid/glycerol acyltransferase domain-containing protein</fullName>
    </recommendedName>
</protein>
<feature type="domain" description="Phospholipid/glycerol acyltransferase" evidence="3">
    <location>
        <begin position="47"/>
        <end position="159"/>
    </location>
</feature>
<dbReference type="AlphaFoldDB" id="A0A532V6M3"/>
<gene>
    <name evidence="4" type="ORF">CEE36_06200</name>
</gene>
<dbReference type="InterPro" id="IPR002123">
    <property type="entry name" value="Plipid/glycerol_acylTrfase"/>
</dbReference>
<dbReference type="CDD" id="cd07989">
    <property type="entry name" value="LPLAT_AGPAT-like"/>
    <property type="match status" value="1"/>
</dbReference>
<sequence>MLGEKLSFLWRDIFWWWAKIFLGPPLRFFFHIQSEGKRGFPPRGQPAFLLANHTNTVDPFMIADSINRPIRYVVTDEYFRYKISRTLLGWVKGIPKTKNIPDSVTMRILLRAVKRGEIIGVFPEGKRNWDGQTLPLGDTIPRLIKKLKIPAICVRQRGSYLAWPRWSNWPRRGRVIFDFSYLFENPDEVPEDEREIKRRIEEKLFYSELEDPEVIKHIFTSPTVAEHLELRLWLCPHCKRFFVLESKGKHLFCTACGARWRFVGNGTFQLNKVGEPLAVGARNFKRYIDWTRWNDAQTIPMLADRKKQGRNPLVSLPAMMWSVPTETGRDRDFELKGDGIATLTPDFRMVFVRSKDGKVLFDASLNELRGPGITWNHKFEFFGEDMAYRFTFFGQSAYFWHFLTQELDKSKSKGDLR</sequence>
<reference evidence="4 5" key="1">
    <citation type="submission" date="2017-06" db="EMBL/GenBank/DDBJ databases">
        <title>Novel microbial phyla capable of carbon fixation and sulfur reduction in deep-sea sediments.</title>
        <authorList>
            <person name="Huang J."/>
            <person name="Baker B."/>
            <person name="Wang Y."/>
        </authorList>
    </citation>
    <scope>NUCLEOTIDE SEQUENCE [LARGE SCALE GENOMIC DNA]</scope>
    <source>
        <strain evidence="4">B3_TA06</strain>
    </source>
</reference>
<dbReference type="PANTHER" id="PTHR10434">
    <property type="entry name" value="1-ACYL-SN-GLYCEROL-3-PHOSPHATE ACYLTRANSFERASE"/>
    <property type="match status" value="1"/>
</dbReference>
<evidence type="ECO:0000259" key="3">
    <source>
        <dbReference type="SMART" id="SM00563"/>
    </source>
</evidence>
<dbReference type="SMART" id="SM00563">
    <property type="entry name" value="PlsC"/>
    <property type="match status" value="1"/>
</dbReference>
<organism evidence="4 5">
    <name type="scientific">candidate division TA06 bacterium B3_TA06</name>
    <dbReference type="NCBI Taxonomy" id="2012487"/>
    <lineage>
        <taxon>Bacteria</taxon>
        <taxon>Bacteria division TA06</taxon>
    </lineage>
</organism>
<evidence type="ECO:0000313" key="4">
    <source>
        <dbReference type="EMBL" id="TKJ42854.1"/>
    </source>
</evidence>
<proteinExistence type="predicted"/>
<dbReference type="Pfam" id="PF01553">
    <property type="entry name" value="Acyltransferase"/>
    <property type="match status" value="1"/>
</dbReference>